<dbReference type="Pfam" id="PF01423">
    <property type="entry name" value="LSM"/>
    <property type="match status" value="1"/>
</dbReference>
<dbReference type="SMART" id="SM00651">
    <property type="entry name" value="Sm"/>
    <property type="match status" value="1"/>
</dbReference>
<dbReference type="PANTHER" id="PTHR21196:SF1">
    <property type="entry name" value="U7 SNRNA-ASSOCIATED SM-LIKE PROTEIN LSM10"/>
    <property type="match status" value="1"/>
</dbReference>
<name>A0A8J2SFT1_9STRA</name>
<feature type="region of interest" description="Disordered" evidence="1">
    <location>
        <begin position="168"/>
        <end position="207"/>
    </location>
</feature>
<feature type="domain" description="Sm" evidence="2">
    <location>
        <begin position="83"/>
        <end position="148"/>
    </location>
</feature>
<dbReference type="Gene3D" id="2.30.30.100">
    <property type="match status" value="1"/>
</dbReference>
<dbReference type="AlphaFoldDB" id="A0A8J2SFT1"/>
<dbReference type="InterPro" id="IPR052840">
    <property type="entry name" value="U7_snRNA_Sm-like"/>
</dbReference>
<keyword evidence="4" id="KW-1185">Reference proteome</keyword>
<accession>A0A8J2SFT1</accession>
<dbReference type="Proteomes" id="UP000789595">
    <property type="component" value="Unassembled WGS sequence"/>
</dbReference>
<proteinExistence type="predicted"/>
<comment type="caution">
    <text evidence="3">The sequence shown here is derived from an EMBL/GenBank/DDBJ whole genome shotgun (WGS) entry which is preliminary data.</text>
</comment>
<feature type="region of interest" description="Disordered" evidence="1">
    <location>
        <begin position="1"/>
        <end position="76"/>
    </location>
</feature>
<dbReference type="EMBL" id="CAKKNE010000002">
    <property type="protein sequence ID" value="CAH0367542.1"/>
    <property type="molecule type" value="Genomic_DNA"/>
</dbReference>
<dbReference type="PANTHER" id="PTHR21196">
    <property type="entry name" value="U7 SNRNA-ASSOCIATED SM-LIKE PROTEIN LSM10"/>
    <property type="match status" value="1"/>
</dbReference>
<feature type="compositionally biased region" description="Basic residues" evidence="1">
    <location>
        <begin position="65"/>
        <end position="76"/>
    </location>
</feature>
<protein>
    <recommendedName>
        <fullName evidence="2">Sm domain-containing protein</fullName>
    </recommendedName>
</protein>
<dbReference type="GO" id="GO:0071208">
    <property type="term" value="F:histone pre-mRNA DCP binding"/>
    <property type="evidence" value="ECO:0007669"/>
    <property type="project" value="TreeGrafter"/>
</dbReference>
<gene>
    <name evidence="3" type="ORF">PECAL_2P05670</name>
</gene>
<dbReference type="GO" id="GO:0016604">
    <property type="term" value="C:nuclear body"/>
    <property type="evidence" value="ECO:0007669"/>
    <property type="project" value="TreeGrafter"/>
</dbReference>
<dbReference type="InterPro" id="IPR010920">
    <property type="entry name" value="LSM_dom_sf"/>
</dbReference>
<feature type="compositionally biased region" description="Basic and acidic residues" evidence="1">
    <location>
        <begin position="196"/>
        <end position="207"/>
    </location>
</feature>
<organism evidence="3 4">
    <name type="scientific">Pelagomonas calceolata</name>
    <dbReference type="NCBI Taxonomy" id="35677"/>
    <lineage>
        <taxon>Eukaryota</taxon>
        <taxon>Sar</taxon>
        <taxon>Stramenopiles</taxon>
        <taxon>Ochrophyta</taxon>
        <taxon>Pelagophyceae</taxon>
        <taxon>Pelagomonadales</taxon>
        <taxon>Pelagomonadaceae</taxon>
        <taxon>Pelagomonas</taxon>
    </lineage>
</organism>
<reference evidence="3" key="1">
    <citation type="submission" date="2021-11" db="EMBL/GenBank/DDBJ databases">
        <authorList>
            <consortium name="Genoscope - CEA"/>
            <person name="William W."/>
        </authorList>
    </citation>
    <scope>NUCLEOTIDE SEQUENCE</scope>
</reference>
<evidence type="ECO:0000313" key="3">
    <source>
        <dbReference type="EMBL" id="CAH0367542.1"/>
    </source>
</evidence>
<feature type="compositionally biased region" description="Basic and acidic residues" evidence="1">
    <location>
        <begin position="20"/>
        <end position="32"/>
    </location>
</feature>
<dbReference type="InterPro" id="IPR001163">
    <property type="entry name" value="Sm_dom_euk/arc"/>
</dbReference>
<evidence type="ECO:0000313" key="4">
    <source>
        <dbReference type="Proteomes" id="UP000789595"/>
    </source>
</evidence>
<dbReference type="OrthoDB" id="10256176at2759"/>
<dbReference type="GO" id="GO:0071209">
    <property type="term" value="F:U7 snRNA binding"/>
    <property type="evidence" value="ECO:0007669"/>
    <property type="project" value="TreeGrafter"/>
</dbReference>
<dbReference type="SUPFAM" id="SSF50182">
    <property type="entry name" value="Sm-like ribonucleoproteins"/>
    <property type="match status" value="1"/>
</dbReference>
<dbReference type="GO" id="GO:0006398">
    <property type="term" value="P:mRNA 3'-end processing by stem-loop binding and cleavage"/>
    <property type="evidence" value="ECO:0007669"/>
    <property type="project" value="TreeGrafter"/>
</dbReference>
<evidence type="ECO:0000256" key="1">
    <source>
        <dbReference type="SAM" id="MobiDB-lite"/>
    </source>
</evidence>
<sequence length="207" mass="23215">MSSQQPRIPKKQRAAAPRMPEQRPASRERMPDHVPVPPAPPDLIYSRRRGGRAHQQQQQTPGDAKRKRNARKRLPRTHRTLAVLLQAVRDEQLTFEMKDGTSVAGALYEVDANLNATLRGATQTLRNGTQRRYESAYVNGSGVLYVLFPARCDPVRSLDRYLDAQERVARTQTRSKRAAPAARAPTPEAISIEAPARQRDLADGPRI</sequence>
<evidence type="ECO:0000259" key="2">
    <source>
        <dbReference type="SMART" id="SM00651"/>
    </source>
</evidence>
<dbReference type="GO" id="GO:0071254">
    <property type="term" value="C:cytoplasmic U snRNP body"/>
    <property type="evidence" value="ECO:0007669"/>
    <property type="project" value="TreeGrafter"/>
</dbReference>